<sequence>MKKETKKQLKFGLIGRNISYSFSKKYFNEKFEMGHFDNCEYKNYDIENIKEFPRIIGEVKGLRGLNVTIPYKEEIIPYLDKLSKTAEKIGAVNCITISKKKKLKGYNTDYYGFKKSIQPLLKEHHKKALILGTGGASKAIAYALRSLKIEYDFVSRTADEFQYKYEELDAAVFEEYTIIINTTPVGTHPNVDDCPNLNYSLFTKKHIAYDLIYNPEETAFLRKAKEHDATIKNGYEMLVLQAEKAWKIWNE</sequence>
<dbReference type="STRING" id="416016.SAMN05443547_1467"/>
<dbReference type="OrthoDB" id="9792692at2"/>
<evidence type="ECO:0000313" key="5">
    <source>
        <dbReference type="EMBL" id="SHO73116.1"/>
    </source>
</evidence>
<gene>
    <name evidence="5" type="ORF">SAMN05443547_1467</name>
</gene>
<evidence type="ECO:0000313" key="6">
    <source>
        <dbReference type="Proteomes" id="UP000184611"/>
    </source>
</evidence>
<protein>
    <submittedName>
        <fullName evidence="5">Shikimate dehydrogenase</fullName>
    </submittedName>
</protein>
<dbReference type="SUPFAM" id="SSF53223">
    <property type="entry name" value="Aminoacid dehydrogenase-like, N-terminal domain"/>
    <property type="match status" value="1"/>
</dbReference>
<dbReference type="EMBL" id="FRYK01000002">
    <property type="protein sequence ID" value="SHO73116.1"/>
    <property type="molecule type" value="Genomic_DNA"/>
</dbReference>
<dbReference type="Gene3D" id="3.40.50.10860">
    <property type="entry name" value="Leucine Dehydrogenase, chain A, domain 1"/>
    <property type="match status" value="1"/>
</dbReference>
<dbReference type="GO" id="GO:0019632">
    <property type="term" value="P:shikimate metabolic process"/>
    <property type="evidence" value="ECO:0007669"/>
    <property type="project" value="TreeGrafter"/>
</dbReference>
<dbReference type="InterPro" id="IPR036291">
    <property type="entry name" value="NAD(P)-bd_dom_sf"/>
</dbReference>
<organism evidence="5 6">
    <name type="scientific">Flavobacterium cucumis</name>
    <dbReference type="NCBI Taxonomy" id="416016"/>
    <lineage>
        <taxon>Bacteria</taxon>
        <taxon>Pseudomonadati</taxon>
        <taxon>Bacteroidota</taxon>
        <taxon>Flavobacteriia</taxon>
        <taxon>Flavobacteriales</taxon>
        <taxon>Flavobacteriaceae</taxon>
        <taxon>Flavobacterium</taxon>
    </lineage>
</organism>
<dbReference type="PANTHER" id="PTHR21089">
    <property type="entry name" value="SHIKIMATE DEHYDROGENASE"/>
    <property type="match status" value="1"/>
</dbReference>
<dbReference type="InterPro" id="IPR022893">
    <property type="entry name" value="Shikimate_DH_fam"/>
</dbReference>
<evidence type="ECO:0000256" key="3">
    <source>
        <dbReference type="ARBA" id="ARBA00023141"/>
    </source>
</evidence>
<comment type="pathway">
    <text evidence="1">Metabolic intermediate biosynthesis; chorismate biosynthesis; chorismate from D-erythrose 4-phosphate and phosphoenolpyruvate: step 4/7.</text>
</comment>
<proteinExistence type="predicted"/>
<dbReference type="Pfam" id="PF08501">
    <property type="entry name" value="Shikimate_dh_N"/>
    <property type="match status" value="1"/>
</dbReference>
<accession>A0A1M7ZW89</accession>
<evidence type="ECO:0000256" key="1">
    <source>
        <dbReference type="ARBA" id="ARBA00004871"/>
    </source>
</evidence>
<keyword evidence="3" id="KW-0028">Amino-acid biosynthesis</keyword>
<dbReference type="Proteomes" id="UP000184611">
    <property type="component" value="Unassembled WGS sequence"/>
</dbReference>
<feature type="domain" description="Shikimate dehydrogenase substrate binding N-terminal" evidence="4">
    <location>
        <begin position="13"/>
        <end position="95"/>
    </location>
</feature>
<dbReference type="GO" id="GO:0009073">
    <property type="term" value="P:aromatic amino acid family biosynthetic process"/>
    <property type="evidence" value="ECO:0007669"/>
    <property type="project" value="UniProtKB-KW"/>
</dbReference>
<dbReference type="RefSeq" id="WP_073582942.1">
    <property type="nucleotide sequence ID" value="NZ_CBCSEA010000006.1"/>
</dbReference>
<evidence type="ECO:0000259" key="4">
    <source>
        <dbReference type="Pfam" id="PF08501"/>
    </source>
</evidence>
<dbReference type="GO" id="GO:0050661">
    <property type="term" value="F:NADP binding"/>
    <property type="evidence" value="ECO:0007669"/>
    <property type="project" value="TreeGrafter"/>
</dbReference>
<reference evidence="6" key="1">
    <citation type="submission" date="2016-12" db="EMBL/GenBank/DDBJ databases">
        <authorList>
            <person name="Varghese N."/>
            <person name="Submissions S."/>
        </authorList>
    </citation>
    <scope>NUCLEOTIDE SEQUENCE [LARGE SCALE GENOMIC DNA]</scope>
    <source>
        <strain evidence="6">DSM 18830</strain>
    </source>
</reference>
<dbReference type="Gene3D" id="3.40.50.720">
    <property type="entry name" value="NAD(P)-binding Rossmann-like Domain"/>
    <property type="match status" value="1"/>
</dbReference>
<dbReference type="PANTHER" id="PTHR21089:SF1">
    <property type="entry name" value="BIFUNCTIONAL 3-DEHYDROQUINATE DEHYDRATASE_SHIKIMATE DEHYDROGENASE, CHLOROPLASTIC"/>
    <property type="match status" value="1"/>
</dbReference>
<keyword evidence="6" id="KW-1185">Reference proteome</keyword>
<evidence type="ECO:0000256" key="2">
    <source>
        <dbReference type="ARBA" id="ARBA00023002"/>
    </source>
</evidence>
<dbReference type="InterPro" id="IPR013708">
    <property type="entry name" value="Shikimate_DH-bd_N"/>
</dbReference>
<dbReference type="GO" id="GO:0009423">
    <property type="term" value="P:chorismate biosynthetic process"/>
    <property type="evidence" value="ECO:0007669"/>
    <property type="project" value="TreeGrafter"/>
</dbReference>
<keyword evidence="3" id="KW-0057">Aromatic amino acid biosynthesis</keyword>
<keyword evidence="2" id="KW-0560">Oxidoreductase</keyword>
<dbReference type="SUPFAM" id="SSF51735">
    <property type="entry name" value="NAD(P)-binding Rossmann-fold domains"/>
    <property type="match status" value="1"/>
</dbReference>
<dbReference type="InterPro" id="IPR046346">
    <property type="entry name" value="Aminoacid_DH-like_N_sf"/>
</dbReference>
<dbReference type="GO" id="GO:0004764">
    <property type="term" value="F:shikimate 3-dehydrogenase (NADP+) activity"/>
    <property type="evidence" value="ECO:0007669"/>
    <property type="project" value="InterPro"/>
</dbReference>
<dbReference type="CDD" id="cd01065">
    <property type="entry name" value="NAD_bind_Shikimate_DH"/>
    <property type="match status" value="1"/>
</dbReference>
<dbReference type="GO" id="GO:0005829">
    <property type="term" value="C:cytosol"/>
    <property type="evidence" value="ECO:0007669"/>
    <property type="project" value="TreeGrafter"/>
</dbReference>
<dbReference type="AlphaFoldDB" id="A0A1M7ZW89"/>
<name>A0A1M7ZW89_9FLAO</name>